<comment type="subcellular location">
    <subcellularLocation>
        <location evidence="1">Cell membrane</location>
        <topology evidence="1">Multi-pass membrane protein</topology>
    </subcellularLocation>
</comment>
<dbReference type="GO" id="GO:0022904">
    <property type="term" value="P:respiratory electron transport chain"/>
    <property type="evidence" value="ECO:0007669"/>
    <property type="project" value="InterPro"/>
</dbReference>
<feature type="transmembrane region" description="Helical" evidence="12">
    <location>
        <begin position="12"/>
        <end position="34"/>
    </location>
</feature>
<feature type="transmembrane region" description="Helical" evidence="12">
    <location>
        <begin position="54"/>
        <end position="75"/>
    </location>
</feature>
<sequence length="179" mass="20026">MLPIQKYPAGWRALHWIMALMVLTLIPVGLWMASRAEADVWGPLTDALYSWHKAIGFSVLLLMVLRIVVKIRLTSPPYPEQIPRKLQMAAKGLHHLMYLLLVLTPLFGWAGVTAYPALITLGGYDLPAMPFVSQDSDLAELLFEIHGALAITLSVLIAGHIAAAFRHMFRKDGIFRRMV</sequence>
<dbReference type="AlphaFoldDB" id="A0A0F9VVA7"/>
<dbReference type="GO" id="GO:0046872">
    <property type="term" value="F:metal ion binding"/>
    <property type="evidence" value="ECO:0007669"/>
    <property type="project" value="UniProtKB-KW"/>
</dbReference>
<evidence type="ECO:0000256" key="5">
    <source>
        <dbReference type="ARBA" id="ARBA00022692"/>
    </source>
</evidence>
<keyword evidence="8 12" id="KW-1133">Transmembrane helix</keyword>
<evidence type="ECO:0000256" key="2">
    <source>
        <dbReference type="ARBA" id="ARBA00022448"/>
    </source>
</evidence>
<keyword evidence="5 12" id="KW-0812">Transmembrane</keyword>
<dbReference type="GO" id="GO:0020037">
    <property type="term" value="F:heme binding"/>
    <property type="evidence" value="ECO:0007669"/>
    <property type="project" value="TreeGrafter"/>
</dbReference>
<evidence type="ECO:0000256" key="11">
    <source>
        <dbReference type="ARBA" id="ARBA00037975"/>
    </source>
</evidence>
<proteinExistence type="inferred from homology"/>
<keyword evidence="2" id="KW-0813">Transport</keyword>
<evidence type="ECO:0000256" key="1">
    <source>
        <dbReference type="ARBA" id="ARBA00004651"/>
    </source>
</evidence>
<keyword evidence="10 12" id="KW-0472">Membrane</keyword>
<dbReference type="PANTHER" id="PTHR30529">
    <property type="entry name" value="CYTOCHROME B561"/>
    <property type="match status" value="1"/>
</dbReference>
<dbReference type="EMBL" id="LAZR01000008">
    <property type="protein sequence ID" value="KKO09041.1"/>
    <property type="molecule type" value="Genomic_DNA"/>
</dbReference>
<evidence type="ECO:0000256" key="9">
    <source>
        <dbReference type="ARBA" id="ARBA00023004"/>
    </source>
</evidence>
<dbReference type="Pfam" id="PF01292">
    <property type="entry name" value="Ni_hydr_CYTB"/>
    <property type="match status" value="1"/>
</dbReference>
<dbReference type="PANTHER" id="PTHR30529:SF1">
    <property type="entry name" value="CYTOCHROME B561 HOMOLOG 2"/>
    <property type="match status" value="1"/>
</dbReference>
<evidence type="ECO:0000256" key="7">
    <source>
        <dbReference type="ARBA" id="ARBA00022982"/>
    </source>
</evidence>
<feature type="transmembrane region" description="Helical" evidence="12">
    <location>
        <begin position="141"/>
        <end position="169"/>
    </location>
</feature>
<keyword evidence="3" id="KW-1003">Cell membrane</keyword>
<dbReference type="GO" id="GO:0009055">
    <property type="term" value="F:electron transfer activity"/>
    <property type="evidence" value="ECO:0007669"/>
    <property type="project" value="InterPro"/>
</dbReference>
<feature type="domain" description="Cytochrome b561 bacterial/Ni-hydrogenase" evidence="13">
    <location>
        <begin position="7"/>
        <end position="179"/>
    </location>
</feature>
<evidence type="ECO:0000256" key="3">
    <source>
        <dbReference type="ARBA" id="ARBA00022475"/>
    </source>
</evidence>
<accession>A0A0F9VVA7</accession>
<reference evidence="14" key="1">
    <citation type="journal article" date="2015" name="Nature">
        <title>Complex archaea that bridge the gap between prokaryotes and eukaryotes.</title>
        <authorList>
            <person name="Spang A."/>
            <person name="Saw J.H."/>
            <person name="Jorgensen S.L."/>
            <person name="Zaremba-Niedzwiedzka K."/>
            <person name="Martijn J."/>
            <person name="Lind A.E."/>
            <person name="van Eijk R."/>
            <person name="Schleper C."/>
            <person name="Guy L."/>
            <person name="Ettema T.J."/>
        </authorList>
    </citation>
    <scope>NUCLEOTIDE SEQUENCE</scope>
</reference>
<comment type="caution">
    <text evidence="14">The sequence shown here is derived from an EMBL/GenBank/DDBJ whole genome shotgun (WGS) entry which is preliminary data.</text>
</comment>
<evidence type="ECO:0000256" key="8">
    <source>
        <dbReference type="ARBA" id="ARBA00022989"/>
    </source>
</evidence>
<evidence type="ECO:0000256" key="4">
    <source>
        <dbReference type="ARBA" id="ARBA00022617"/>
    </source>
</evidence>
<gene>
    <name evidence="14" type="ORF">LCGC14_0041600</name>
</gene>
<organism evidence="14">
    <name type="scientific">marine sediment metagenome</name>
    <dbReference type="NCBI Taxonomy" id="412755"/>
    <lineage>
        <taxon>unclassified sequences</taxon>
        <taxon>metagenomes</taxon>
        <taxon>ecological metagenomes</taxon>
    </lineage>
</organism>
<evidence type="ECO:0000256" key="10">
    <source>
        <dbReference type="ARBA" id="ARBA00023136"/>
    </source>
</evidence>
<dbReference type="InterPro" id="IPR052168">
    <property type="entry name" value="Cytochrome_b561_oxidase"/>
</dbReference>
<dbReference type="InterPro" id="IPR011577">
    <property type="entry name" value="Cyt_b561_bac/Ni-Hgenase"/>
</dbReference>
<evidence type="ECO:0000259" key="13">
    <source>
        <dbReference type="Pfam" id="PF01292"/>
    </source>
</evidence>
<keyword evidence="9" id="KW-0408">Iron</keyword>
<keyword evidence="7" id="KW-0249">Electron transport</keyword>
<evidence type="ECO:0000313" key="14">
    <source>
        <dbReference type="EMBL" id="KKO09041.1"/>
    </source>
</evidence>
<dbReference type="GO" id="GO:0005886">
    <property type="term" value="C:plasma membrane"/>
    <property type="evidence" value="ECO:0007669"/>
    <property type="project" value="UniProtKB-SubCell"/>
</dbReference>
<comment type="similarity">
    <text evidence="11">Belongs to the cytochrome b561 family.</text>
</comment>
<dbReference type="SUPFAM" id="SSF81342">
    <property type="entry name" value="Transmembrane di-heme cytochromes"/>
    <property type="match status" value="1"/>
</dbReference>
<keyword evidence="4" id="KW-0349">Heme</keyword>
<evidence type="ECO:0000256" key="12">
    <source>
        <dbReference type="SAM" id="Phobius"/>
    </source>
</evidence>
<keyword evidence="6" id="KW-0479">Metal-binding</keyword>
<dbReference type="Gene3D" id="1.20.950.20">
    <property type="entry name" value="Transmembrane di-heme cytochromes, Chain C"/>
    <property type="match status" value="1"/>
</dbReference>
<feature type="transmembrane region" description="Helical" evidence="12">
    <location>
        <begin position="96"/>
        <end position="121"/>
    </location>
</feature>
<dbReference type="InterPro" id="IPR016174">
    <property type="entry name" value="Di-haem_cyt_TM"/>
</dbReference>
<evidence type="ECO:0000256" key="6">
    <source>
        <dbReference type="ARBA" id="ARBA00022723"/>
    </source>
</evidence>
<protein>
    <recommendedName>
        <fullName evidence="13">Cytochrome b561 bacterial/Ni-hydrogenase domain-containing protein</fullName>
    </recommendedName>
</protein>
<name>A0A0F9VVA7_9ZZZZ</name>